<protein>
    <submittedName>
        <fullName evidence="1">Uncharacterized protein</fullName>
    </submittedName>
</protein>
<organism evidence="1 2">
    <name type="scientific">Escallonia rubra</name>
    <dbReference type="NCBI Taxonomy" id="112253"/>
    <lineage>
        <taxon>Eukaryota</taxon>
        <taxon>Viridiplantae</taxon>
        <taxon>Streptophyta</taxon>
        <taxon>Embryophyta</taxon>
        <taxon>Tracheophyta</taxon>
        <taxon>Spermatophyta</taxon>
        <taxon>Magnoliopsida</taxon>
        <taxon>eudicotyledons</taxon>
        <taxon>Gunneridae</taxon>
        <taxon>Pentapetalae</taxon>
        <taxon>asterids</taxon>
        <taxon>campanulids</taxon>
        <taxon>Escalloniales</taxon>
        <taxon>Escalloniaceae</taxon>
        <taxon>Escallonia</taxon>
    </lineage>
</organism>
<name>A0AA88QNC7_9ASTE</name>
<accession>A0AA88QNC7</accession>
<dbReference type="Proteomes" id="UP001187471">
    <property type="component" value="Unassembled WGS sequence"/>
</dbReference>
<keyword evidence="2" id="KW-1185">Reference proteome</keyword>
<dbReference type="EMBL" id="JAVXUO010002358">
    <property type="protein sequence ID" value="KAK2973909.1"/>
    <property type="molecule type" value="Genomic_DNA"/>
</dbReference>
<comment type="caution">
    <text evidence="1">The sequence shown here is derived from an EMBL/GenBank/DDBJ whole genome shotgun (WGS) entry which is preliminary data.</text>
</comment>
<gene>
    <name evidence="1" type="ORF">RJ640_019424</name>
</gene>
<dbReference type="AlphaFoldDB" id="A0AA88QNC7"/>
<reference evidence="1" key="1">
    <citation type="submission" date="2022-12" db="EMBL/GenBank/DDBJ databases">
        <title>Draft genome assemblies for two species of Escallonia (Escalloniales).</title>
        <authorList>
            <person name="Chanderbali A."/>
            <person name="Dervinis C."/>
            <person name="Anghel I."/>
            <person name="Soltis D."/>
            <person name="Soltis P."/>
            <person name="Zapata F."/>
        </authorList>
    </citation>
    <scope>NUCLEOTIDE SEQUENCE</scope>
    <source>
        <strain evidence="1">UCBG92.1500</strain>
        <tissue evidence="1">Leaf</tissue>
    </source>
</reference>
<proteinExistence type="predicted"/>
<evidence type="ECO:0000313" key="1">
    <source>
        <dbReference type="EMBL" id="KAK2973909.1"/>
    </source>
</evidence>
<sequence length="84" mass="9630">MIQSRRQVRKGCWSEGWVEAAFAIEDELLLSIQYYEIASPEMAIVPNVSLKGFSLLATHIAVWTVKHGWMMTVNVAAMVWMSEW</sequence>
<evidence type="ECO:0000313" key="2">
    <source>
        <dbReference type="Proteomes" id="UP001187471"/>
    </source>
</evidence>